<dbReference type="AlphaFoldDB" id="A0ABD3UTQ1"/>
<protein>
    <recommendedName>
        <fullName evidence="3">C2 domain-containing protein</fullName>
    </recommendedName>
</protein>
<evidence type="ECO:0000313" key="2">
    <source>
        <dbReference type="Proteomes" id="UP001634394"/>
    </source>
</evidence>
<dbReference type="InterPro" id="IPR009836">
    <property type="entry name" value="GRDP-like"/>
</dbReference>
<organism evidence="1 2">
    <name type="scientific">Sinanodonta woodiana</name>
    <name type="common">Chinese pond mussel</name>
    <name type="synonym">Anodonta woodiana</name>
    <dbReference type="NCBI Taxonomy" id="1069815"/>
    <lineage>
        <taxon>Eukaryota</taxon>
        <taxon>Metazoa</taxon>
        <taxon>Spiralia</taxon>
        <taxon>Lophotrochozoa</taxon>
        <taxon>Mollusca</taxon>
        <taxon>Bivalvia</taxon>
        <taxon>Autobranchia</taxon>
        <taxon>Heteroconchia</taxon>
        <taxon>Palaeoheterodonta</taxon>
        <taxon>Unionida</taxon>
        <taxon>Unionoidea</taxon>
        <taxon>Unionidae</taxon>
        <taxon>Unioninae</taxon>
        <taxon>Sinanodonta</taxon>
    </lineage>
</organism>
<comment type="caution">
    <text evidence="1">The sequence shown here is derived from an EMBL/GenBank/DDBJ whole genome shotgun (WGS) entry which is preliminary data.</text>
</comment>
<evidence type="ECO:0008006" key="3">
    <source>
        <dbReference type="Google" id="ProtNLM"/>
    </source>
</evidence>
<gene>
    <name evidence="1" type="ORF">ACJMK2_016470</name>
</gene>
<proteinExistence type="predicted"/>
<sequence length="773" mass="87275">MVFREENFKFDIDLLEATKRHLDFLKQVYVNPLLNNVNVLSRAIYRYEYYWLPLAVEHRGQVLTAPLDISWVWHCHMLCPKSYVKDCMSIVGVVIDHKFVDNEQRALERSKYLWLKKYQDTREPFEIDMNDCCSVERTDEISRISYDIEKAASRQALFYYSVSLPHYRDRKFLMNSLLRYKKFLYLRQENKEHFLVPSLLGQLFNHDDTSNDRTLYSKRTSAEFATNELWKNTFKETYLIYGTMHRGDSQRERLSKLEPSDVYKLSTKKTSIQLTECVLHKQPERYKHFKLNICCSRDTISGFAVMLRAKKDPLGKRLKKGRTTQISNQIVWREKDLKKLDISTRDVHYILVSLSDKFGTAGIGKVELDVGDVGIYNLLPLVEGLRKSSAITFETSLSLDHELRVSLKGTVAPPTCGAAILSLESDVYREAVIPEYMKHLCGPMKMAHLTTGTDDMCQIADHRLTNHTGQVIFTCRIAHNLPLLMSTIQVYHQDKTVAVAHLIEPDQLPLPTQVSKADKSVVLSPKSKERAVIIKNNAGDWGICVGRWAGFRKGIPVIAGRRGQQGRRGTRGLPGTLKVSFYKMSTRRWTHFFLGYLTGEINFRMESVQADLYRGSIEVNTDQNEVAENLALVFSVSLLHVLCIPRPTNWKVGECIVQKTQSLSPGLRAIDTIPSDNMSLILACGLHLNTPSNHYIQSQYNTCTCSVCGEVGKKLAGGNFCDVICELDHGSAQDGYDCCSCGNAGGDFGGDGRAIAGACGGCRGGGGCGSCRS</sequence>
<reference evidence="1 2" key="1">
    <citation type="submission" date="2024-11" db="EMBL/GenBank/DDBJ databases">
        <title>Chromosome-level genome assembly of the freshwater bivalve Anodonta woodiana.</title>
        <authorList>
            <person name="Chen X."/>
        </authorList>
    </citation>
    <scope>NUCLEOTIDE SEQUENCE [LARGE SCALE GENOMIC DNA]</scope>
    <source>
        <strain evidence="1">MN2024</strain>
        <tissue evidence="1">Gills</tissue>
    </source>
</reference>
<name>A0ABD3UTQ1_SINWO</name>
<evidence type="ECO:0000313" key="1">
    <source>
        <dbReference type="EMBL" id="KAL3852861.1"/>
    </source>
</evidence>
<dbReference type="Pfam" id="PF07173">
    <property type="entry name" value="GRDP-like"/>
    <property type="match status" value="1"/>
</dbReference>
<dbReference type="Proteomes" id="UP001634394">
    <property type="component" value="Unassembled WGS sequence"/>
</dbReference>
<dbReference type="PANTHER" id="PTHR34365">
    <property type="entry name" value="ENOLASE (DUF1399)"/>
    <property type="match status" value="1"/>
</dbReference>
<dbReference type="EMBL" id="JBJQND010000015">
    <property type="protein sequence ID" value="KAL3852861.1"/>
    <property type="molecule type" value="Genomic_DNA"/>
</dbReference>
<accession>A0ABD3UTQ1</accession>
<dbReference type="PANTHER" id="PTHR34365:SF7">
    <property type="entry name" value="GLYCINE-RICH DOMAIN-CONTAINING PROTEIN 1"/>
    <property type="match status" value="1"/>
</dbReference>
<keyword evidence="2" id="KW-1185">Reference proteome</keyword>